<accession>A0A2U2B365</accession>
<proteinExistence type="predicted"/>
<evidence type="ECO:0000313" key="2">
    <source>
        <dbReference type="EMBL" id="PWD97494.1"/>
    </source>
</evidence>
<name>A0A2U2B365_9BACT</name>
<reference evidence="2 3" key="1">
    <citation type="submission" date="2018-05" db="EMBL/GenBank/DDBJ databases">
        <title>Marinilabilia rubrum sp. nov., isolated from saltern sediment.</title>
        <authorList>
            <person name="Zhang R."/>
        </authorList>
    </citation>
    <scope>NUCLEOTIDE SEQUENCE [LARGE SCALE GENOMIC DNA]</scope>
    <source>
        <strain evidence="2 3">WTE16</strain>
    </source>
</reference>
<dbReference type="SUPFAM" id="SSF46785">
    <property type="entry name" value="Winged helix' DNA-binding domain"/>
    <property type="match status" value="1"/>
</dbReference>
<dbReference type="PANTHER" id="PTHR30595">
    <property type="entry name" value="GLPR-RELATED TRANSCRIPTIONAL REPRESSOR"/>
    <property type="match status" value="1"/>
</dbReference>
<dbReference type="InterPro" id="IPR038461">
    <property type="entry name" value="Schlafen_AlbA_2_dom_sf"/>
</dbReference>
<dbReference type="EMBL" id="QEWP01000041">
    <property type="protein sequence ID" value="PWD97494.1"/>
    <property type="molecule type" value="Genomic_DNA"/>
</dbReference>
<dbReference type="Proteomes" id="UP000244956">
    <property type="component" value="Unassembled WGS sequence"/>
</dbReference>
<dbReference type="InterPro" id="IPR036388">
    <property type="entry name" value="WH-like_DNA-bd_sf"/>
</dbReference>
<dbReference type="PANTHER" id="PTHR30595:SF6">
    <property type="entry name" value="SCHLAFEN ALBA-2 DOMAIN-CONTAINING PROTEIN"/>
    <property type="match status" value="1"/>
</dbReference>
<sequence length="440" mass="50747">MPENQNIEWKESWRDEYLKWICGFANADGGKIVIGKDDNGNIVGVKNPKKLLEDIPNKVRDILGILVDVNLHETPDGNYIEINVEAYPYPVNYKGQYHYRSGSTKQELKGAALDKFMLQKKGKRWDGVPVPNISTQDLKSETFDFFRKKAVKAQRIDEDVLSDTNDHLIENLQLKENDYIKRAAILLFHSNPEKFVTGAYIKIGYFLSDENLKFQDEVHGNIFEQVEKTMDLLFSKYINSSISYEGLNRVEKYEYPKDAVREALLNSVSHKDYSEGVPIQISVYQDKIIFWNEGKLPDNWTIEKLLTKHPSKPFNPDIANALFRSGYIESWGRGTIKMINECVNFGIPKPIYFYDMSGFWVEFRKENLNPEYLKTLGLNERQINAIEHLKNKGKITNSDYQTIFKVSRNTASRDLTDLVDKGLLKASSIKGAGSFYELHH</sequence>
<dbReference type="InterPro" id="IPR036390">
    <property type="entry name" value="WH_DNA-bd_sf"/>
</dbReference>
<gene>
    <name evidence="2" type="ORF">DDZ16_20485</name>
</gene>
<dbReference type="RefSeq" id="WP_109266346.1">
    <property type="nucleotide sequence ID" value="NZ_QEWP01000041.1"/>
</dbReference>
<dbReference type="InterPro" id="IPR038475">
    <property type="entry name" value="RecG_C_sf"/>
</dbReference>
<dbReference type="Gene3D" id="3.30.950.30">
    <property type="entry name" value="Schlafen, AAA domain"/>
    <property type="match status" value="1"/>
</dbReference>
<feature type="domain" description="Schlafen AlbA-2" evidence="1">
    <location>
        <begin position="3"/>
        <end position="108"/>
    </location>
</feature>
<dbReference type="AlphaFoldDB" id="A0A2U2B365"/>
<dbReference type="Gene3D" id="1.10.10.10">
    <property type="entry name" value="Winged helix-like DNA-binding domain superfamily/Winged helix DNA-binding domain"/>
    <property type="match status" value="1"/>
</dbReference>
<evidence type="ECO:0000313" key="3">
    <source>
        <dbReference type="Proteomes" id="UP000244956"/>
    </source>
</evidence>
<comment type="caution">
    <text evidence="2">The sequence shown here is derived from an EMBL/GenBank/DDBJ whole genome shotgun (WGS) entry which is preliminary data.</text>
</comment>
<protein>
    <submittedName>
        <fullName evidence="2">Transcriptional regulator</fullName>
    </submittedName>
</protein>
<keyword evidence="3" id="KW-1185">Reference proteome</keyword>
<dbReference type="OrthoDB" id="9807907at2"/>
<dbReference type="InterPro" id="IPR007421">
    <property type="entry name" value="Schlafen_AlbA_2_dom"/>
</dbReference>
<dbReference type="Pfam" id="PF13749">
    <property type="entry name" value="HATPase_c_4"/>
    <property type="match status" value="1"/>
</dbReference>
<organism evidence="2 3">
    <name type="scientific">Marinilabilia rubra</name>
    <dbReference type="NCBI Taxonomy" id="2162893"/>
    <lineage>
        <taxon>Bacteria</taxon>
        <taxon>Pseudomonadati</taxon>
        <taxon>Bacteroidota</taxon>
        <taxon>Bacteroidia</taxon>
        <taxon>Marinilabiliales</taxon>
        <taxon>Marinilabiliaceae</taxon>
        <taxon>Marinilabilia</taxon>
    </lineage>
</organism>
<dbReference type="Gene3D" id="3.30.565.60">
    <property type="match status" value="1"/>
</dbReference>
<dbReference type="Pfam" id="PF04326">
    <property type="entry name" value="SLFN_AlbA_2"/>
    <property type="match status" value="1"/>
</dbReference>
<evidence type="ECO:0000259" key="1">
    <source>
        <dbReference type="Pfam" id="PF04326"/>
    </source>
</evidence>